<dbReference type="InterPro" id="IPR035897">
    <property type="entry name" value="Toll_tir_struct_dom_sf"/>
</dbReference>
<keyword evidence="1" id="KW-1133">Transmembrane helix</keyword>
<evidence type="ECO:0000256" key="1">
    <source>
        <dbReference type="SAM" id="Phobius"/>
    </source>
</evidence>
<dbReference type="Gene3D" id="3.40.50.10140">
    <property type="entry name" value="Toll/interleukin-1 receptor homology (TIR) domain"/>
    <property type="match status" value="1"/>
</dbReference>
<dbReference type="RefSeq" id="WP_078787884.1">
    <property type="nucleotide sequence ID" value="NZ_FMTO01000012.1"/>
</dbReference>
<reference evidence="3 4" key="1">
    <citation type="submission" date="2017-02" db="EMBL/GenBank/DDBJ databases">
        <authorList>
            <person name="Peterson S.W."/>
        </authorList>
    </citation>
    <scope>NUCLEOTIDE SEQUENCE [LARGE SCALE GENOMIC DNA]</scope>
    <source>
        <strain evidence="3 4">ATCC 17233</strain>
    </source>
</reference>
<name>A0A1T4PNU2_9FIRM</name>
<dbReference type="InterPro" id="IPR015943">
    <property type="entry name" value="WD40/YVTN_repeat-like_dom_sf"/>
</dbReference>
<dbReference type="SUPFAM" id="SSF50998">
    <property type="entry name" value="Quinoprotein alcohol dehydrogenase-like"/>
    <property type="match status" value="2"/>
</dbReference>
<dbReference type="SUPFAM" id="SSF52200">
    <property type="entry name" value="Toll/Interleukin receptor TIR domain"/>
    <property type="match status" value="1"/>
</dbReference>
<proteinExistence type="predicted"/>
<dbReference type="InterPro" id="IPR011047">
    <property type="entry name" value="Quinoprotein_ADH-like_sf"/>
</dbReference>
<keyword evidence="1" id="KW-0812">Transmembrane</keyword>
<evidence type="ECO:0000259" key="2">
    <source>
        <dbReference type="PROSITE" id="PS50104"/>
    </source>
</evidence>
<dbReference type="Pfam" id="PF13676">
    <property type="entry name" value="TIR_2"/>
    <property type="match status" value="1"/>
</dbReference>
<dbReference type="OrthoDB" id="89550at2"/>
<protein>
    <submittedName>
        <fullName evidence="3">Outer membrane protein assembly factor BamB, contains PQQ-like beta-propeller repeat</fullName>
    </submittedName>
</protein>
<keyword evidence="4" id="KW-1185">Reference proteome</keyword>
<dbReference type="AlphaFoldDB" id="A0A1T4PNU2"/>
<feature type="transmembrane region" description="Helical" evidence="1">
    <location>
        <begin position="190"/>
        <end position="209"/>
    </location>
</feature>
<organism evidence="3 4">
    <name type="scientific">Eubacterium ruminantium</name>
    <dbReference type="NCBI Taxonomy" id="42322"/>
    <lineage>
        <taxon>Bacteria</taxon>
        <taxon>Bacillati</taxon>
        <taxon>Bacillota</taxon>
        <taxon>Clostridia</taxon>
        <taxon>Eubacteriales</taxon>
        <taxon>Eubacteriaceae</taxon>
        <taxon>Eubacterium</taxon>
    </lineage>
</organism>
<sequence>MSDHYNAFISYKHAEADIKVAEAIEKGLERFHIPGKIRKKTGYKRIQRIFRDKDELTLTSDLTSNIIDALNNADYLIVICSTNTRSSEWVTREIQYFLRTHTRQQILTVLVDGEPQDTIPEILLSEERKMIDENGIERIVNVPLEPLSCDYRMPMHKAKKEELPRLASVIIGCSYDELMNRRRQYKIRRLSLIFSAISLVLLVFSLYILRSKKQINENYRNSLKNQSKYLANEAERLLEHEQRITALKLCIEALPKKKFDRPVTPEAVRALTDATLSYRPLLGSNIESVWNYTMPSRVTNFFVSDDGEYLVGTDNTSNIIVWESTNHEVKLHLNDSTALTQSLLFYDNNKLISWTTNEFSLYDLETGDKIWTYESKDSLASTKPQIMKNGNIMLFTNSSYIIIDQTNGKEIKSGELPRNDTDCISNNLMLSPDESKLSYYYFKSYDEICYGIYDLKTKKTNILGSTPMLPATTWNSDNNLVVAIPLDDSYSTSYGEKAYIKDDHKKIICIDSKSLKTLWEQEFVCSQVEYENDFLELPSKNALLYYCGNVAVAYDNKTGEILFSNNVNDSIVTAMDNDGDGNPTYITNTGKICFANLDSHNNPTSVTTLKVFTDNINKAEVKKYYYIQQAESNDIIAYDSYISDNDWTPMETDVTVNHTSVRSFLNDNIFATVSQENDAPVLNIFNPNDNTHLKSIQLSGDYMLNYEILCVYENKLYLSYVENNKITLISVDLSTFETNETIVSEDPFSLLSTMAYNEYRIIYLSREEPPAELKYSGSIFYINLYDIRNGETSKVPFSETTDHYPSGLYGFLNNNFIYSCGSEDSDFIVHINSKKVTPFYLPANWHGTEHVANGCGKIAISDNETIIIMDENAEEISTISCPNVVPLSMTFYKNNDEINLLVVYNDSSLCRYDCNGKFIGKTIITVPYYTTANVEFKFEKINGILYLRVDDTLCIVDINNWFELAYIPYCHGHHIPTDHFITFSYAKTFKESSIGYFKHYTVDDLIDKGKYILQGTELTEEEKSYYGISSEP</sequence>
<dbReference type="EMBL" id="FUXA01000013">
    <property type="protein sequence ID" value="SJZ93202.1"/>
    <property type="molecule type" value="Genomic_DNA"/>
</dbReference>
<keyword evidence="1" id="KW-0472">Membrane</keyword>
<accession>A0A1T4PNU2</accession>
<dbReference type="Proteomes" id="UP000189857">
    <property type="component" value="Unassembled WGS sequence"/>
</dbReference>
<evidence type="ECO:0000313" key="4">
    <source>
        <dbReference type="Proteomes" id="UP000189857"/>
    </source>
</evidence>
<dbReference type="InterPro" id="IPR000157">
    <property type="entry name" value="TIR_dom"/>
</dbReference>
<dbReference type="GO" id="GO:0007165">
    <property type="term" value="P:signal transduction"/>
    <property type="evidence" value="ECO:0007669"/>
    <property type="project" value="InterPro"/>
</dbReference>
<evidence type="ECO:0000313" key="3">
    <source>
        <dbReference type="EMBL" id="SJZ93202.1"/>
    </source>
</evidence>
<gene>
    <name evidence="3" type="ORF">SAMN02745110_02079</name>
</gene>
<dbReference type="PROSITE" id="PS50104">
    <property type="entry name" value="TIR"/>
    <property type="match status" value="1"/>
</dbReference>
<feature type="domain" description="TIR" evidence="2">
    <location>
        <begin position="3"/>
        <end position="147"/>
    </location>
</feature>
<dbReference type="Gene3D" id="2.130.10.10">
    <property type="entry name" value="YVTN repeat-like/Quinoprotein amine dehydrogenase"/>
    <property type="match status" value="1"/>
</dbReference>